<dbReference type="Proteomes" id="UP000044098">
    <property type="component" value="Unassembled WGS sequence"/>
</dbReference>
<evidence type="ECO:0000313" key="2">
    <source>
        <dbReference type="Proteomes" id="UP000044098"/>
    </source>
</evidence>
<reference evidence="1 2" key="1">
    <citation type="submission" date="2015-09" db="EMBL/GenBank/DDBJ databases">
        <authorList>
            <consortium name="Pathogen Informatics"/>
        </authorList>
    </citation>
    <scope>NUCLEOTIDE SEQUENCE [LARGE SCALE GENOMIC DNA]</scope>
    <source>
        <strain evidence="1 2">2789STDY5608625</strain>
    </source>
</reference>
<organism evidence="1 2">
    <name type="scientific">Achromobacter aegrifaciens</name>
    <dbReference type="NCBI Taxonomy" id="1287736"/>
    <lineage>
        <taxon>Bacteria</taxon>
        <taxon>Pseudomonadati</taxon>
        <taxon>Pseudomonadota</taxon>
        <taxon>Betaproteobacteria</taxon>
        <taxon>Burkholderiales</taxon>
        <taxon>Alcaligenaceae</taxon>
        <taxon>Achromobacter</taxon>
    </lineage>
</organism>
<protein>
    <submittedName>
        <fullName evidence="1">Uncharacterized protein</fullName>
    </submittedName>
</protein>
<gene>
    <name evidence="1" type="ORF">ERS370000_05371</name>
</gene>
<name>A0AAD2J4T2_ACHAE</name>
<dbReference type="RefSeq" id="WP_156337454.1">
    <property type="nucleotide sequence ID" value="NZ_CYTK01000012.1"/>
</dbReference>
<accession>A0AAD2J4T2</accession>
<sequence>MAIISRTDDAEAILQQDVSFMLRMDKAFNCWIQVGRLNSKNQLVADGERIAQVTTEVFDALIPSMDQVFCSEYFQVLDEDGRRASDNGGVE</sequence>
<dbReference type="AlphaFoldDB" id="A0AAD2J4T2"/>
<proteinExistence type="predicted"/>
<comment type="caution">
    <text evidence="1">The sequence shown here is derived from an EMBL/GenBank/DDBJ whole genome shotgun (WGS) entry which is preliminary data.</text>
</comment>
<dbReference type="EMBL" id="CYTK01000012">
    <property type="protein sequence ID" value="CUJ70279.1"/>
    <property type="molecule type" value="Genomic_DNA"/>
</dbReference>
<evidence type="ECO:0000313" key="1">
    <source>
        <dbReference type="EMBL" id="CUJ70279.1"/>
    </source>
</evidence>